<evidence type="ECO:0000313" key="2">
    <source>
        <dbReference type="EMBL" id="ROI64759.1"/>
    </source>
</evidence>
<dbReference type="AlphaFoldDB" id="A0A3N0XL91"/>
<proteinExistence type="predicted"/>
<feature type="region of interest" description="Disordered" evidence="1">
    <location>
        <begin position="1"/>
        <end position="90"/>
    </location>
</feature>
<feature type="compositionally biased region" description="Basic and acidic residues" evidence="1">
    <location>
        <begin position="26"/>
        <end position="40"/>
    </location>
</feature>
<evidence type="ECO:0000313" key="3">
    <source>
        <dbReference type="Proteomes" id="UP000281406"/>
    </source>
</evidence>
<sequence>MTQTGQDHRDTLPRGARGHAETSAQMDRDALRQGDADAGGHAETSAQVDRDTLQQGDAGAGGHAETSAQMDRDAVRQGDAGAGGHAETRAQMDRDAQLLGSRSYSPDSTTTVNPPAQPLLTTRKLILSICQIGSGIYVFFSSEFGWGQLGSMYQIGLVLWEIIDGNLPEACEPSTDITKHLKRGRRSPETVTKPLIKLTFEQLLEQLVEDHRFSRVQLKISTSTSLTH</sequence>
<protein>
    <submittedName>
        <fullName evidence="2">Uncharacterized protein</fullName>
    </submittedName>
</protein>
<name>A0A3N0XL91_ANAGA</name>
<accession>A0A3N0XL91</accession>
<gene>
    <name evidence="2" type="ORF">DPX16_3306</name>
</gene>
<comment type="caution">
    <text evidence="2">The sequence shown here is derived from an EMBL/GenBank/DDBJ whole genome shotgun (WGS) entry which is preliminary data.</text>
</comment>
<reference evidence="2 3" key="1">
    <citation type="submission" date="2018-10" db="EMBL/GenBank/DDBJ databases">
        <title>Genome assembly for a Yunnan-Guizhou Plateau 3E fish, Anabarilius grahami (Regan), and its evolutionary and genetic applications.</title>
        <authorList>
            <person name="Jiang W."/>
        </authorList>
    </citation>
    <scope>NUCLEOTIDE SEQUENCE [LARGE SCALE GENOMIC DNA]</scope>
    <source>
        <strain evidence="2">AG-KIZ</strain>
        <tissue evidence="2">Muscle</tissue>
    </source>
</reference>
<organism evidence="2 3">
    <name type="scientific">Anabarilius grahami</name>
    <name type="common">Kanglang fish</name>
    <name type="synonym">Barilius grahami</name>
    <dbReference type="NCBI Taxonomy" id="495550"/>
    <lineage>
        <taxon>Eukaryota</taxon>
        <taxon>Metazoa</taxon>
        <taxon>Chordata</taxon>
        <taxon>Craniata</taxon>
        <taxon>Vertebrata</taxon>
        <taxon>Euteleostomi</taxon>
        <taxon>Actinopterygii</taxon>
        <taxon>Neopterygii</taxon>
        <taxon>Teleostei</taxon>
        <taxon>Ostariophysi</taxon>
        <taxon>Cypriniformes</taxon>
        <taxon>Xenocyprididae</taxon>
        <taxon>Xenocypridinae</taxon>
        <taxon>Xenocypridinae incertae sedis</taxon>
        <taxon>Anabarilius</taxon>
    </lineage>
</organism>
<feature type="compositionally biased region" description="Basic and acidic residues" evidence="1">
    <location>
        <begin position="1"/>
        <end position="12"/>
    </location>
</feature>
<keyword evidence="3" id="KW-1185">Reference proteome</keyword>
<evidence type="ECO:0000256" key="1">
    <source>
        <dbReference type="SAM" id="MobiDB-lite"/>
    </source>
</evidence>
<dbReference type="Proteomes" id="UP000281406">
    <property type="component" value="Unassembled WGS sequence"/>
</dbReference>
<dbReference type="EMBL" id="RJVU01069905">
    <property type="protein sequence ID" value="ROI64759.1"/>
    <property type="molecule type" value="Genomic_DNA"/>
</dbReference>